<dbReference type="GO" id="GO:0090729">
    <property type="term" value="F:toxin activity"/>
    <property type="evidence" value="ECO:0007669"/>
    <property type="project" value="UniProtKB-KW"/>
</dbReference>
<evidence type="ECO:0000256" key="2">
    <source>
        <dbReference type="ARBA" id="ARBA00022729"/>
    </source>
</evidence>
<keyword evidence="2" id="KW-0732">Signal</keyword>
<reference evidence="5 6" key="1">
    <citation type="submission" date="2017-06" db="EMBL/GenBank/DDBJ databases">
        <title>Ant-infecting Ophiocordyceps genomes reveal a high diversity of potential behavioral manipulation genes and a possible major role for enterotoxins.</title>
        <authorList>
            <person name="De Bekker C."/>
            <person name="Evans H.C."/>
            <person name="Brachmann A."/>
            <person name="Hughes D.P."/>
        </authorList>
    </citation>
    <scope>NUCLEOTIDE SEQUENCE [LARGE SCALE GENOMIC DNA]</scope>
    <source>
        <strain evidence="5 6">Map16</strain>
    </source>
</reference>
<evidence type="ECO:0000256" key="3">
    <source>
        <dbReference type="ARBA" id="ARBA00023026"/>
    </source>
</evidence>
<dbReference type="Proteomes" id="UP000226431">
    <property type="component" value="Unassembled WGS sequence"/>
</dbReference>
<proteinExistence type="predicted"/>
<keyword evidence="3" id="KW-0843">Virulence</keyword>
<evidence type="ECO:0000313" key="6">
    <source>
        <dbReference type="Proteomes" id="UP000226431"/>
    </source>
</evidence>
<dbReference type="SUPFAM" id="SSF56399">
    <property type="entry name" value="ADP-ribosylation"/>
    <property type="match status" value="1"/>
</dbReference>
<evidence type="ECO:0000256" key="4">
    <source>
        <dbReference type="ARBA" id="ARBA00023157"/>
    </source>
</evidence>
<sequence length="337" mass="37339">MRAAGGFQPRGHIINNYLRVRPNISLYSHIRGAGLGSSIYSGYVSTTTEYNVALNFLRSRSLAPSFIYFIHVTPNFIDVAQSLGEFYAYPDEHEFSALGGIRSQQITGWQIVNVTIREAPTISHLIPNPDYRAALYDFAVSGGAQPQLAGFPPDHRVFREGIQPWCGFRGKKRANKCPLAEQNSTQVIQEYMASSVLKVNAIQVHSRVSSSWAGTIDGLLIVIGQSKPMVLFQNSSSGKYKTLNVDLNKAFDNQEVYISNLTSLGLIVAPFPHPIMSDAFRIESLVLVVNTTLGVFEMKKFSSLSKDVGTKKTDLEKVWGGEITLDDWVSIPDKEDE</sequence>
<dbReference type="PRINTS" id="PR00771">
    <property type="entry name" value="ENTEROTOXINA"/>
</dbReference>
<organism evidence="5 6">
    <name type="scientific">Ophiocordyceps camponoti-rufipedis</name>
    <dbReference type="NCBI Taxonomy" id="2004952"/>
    <lineage>
        <taxon>Eukaryota</taxon>
        <taxon>Fungi</taxon>
        <taxon>Dikarya</taxon>
        <taxon>Ascomycota</taxon>
        <taxon>Pezizomycotina</taxon>
        <taxon>Sordariomycetes</taxon>
        <taxon>Hypocreomycetidae</taxon>
        <taxon>Hypocreales</taxon>
        <taxon>Ophiocordycipitaceae</taxon>
        <taxon>Ophiocordyceps</taxon>
    </lineage>
</organism>
<dbReference type="AlphaFoldDB" id="A0A2C5ZJ65"/>
<accession>A0A2C5ZJ65</accession>
<comment type="caution">
    <text evidence="5">The sequence shown here is derived from an EMBL/GenBank/DDBJ whole genome shotgun (WGS) entry which is preliminary data.</text>
</comment>
<keyword evidence="4" id="KW-1015">Disulfide bond</keyword>
<gene>
    <name evidence="5" type="ORF">CDD80_3359</name>
</gene>
<protein>
    <submittedName>
        <fullName evidence="5">Putative enterotoxin</fullName>
    </submittedName>
</protein>
<name>A0A2C5ZJ65_9HYPO</name>
<dbReference type="EMBL" id="NJES01000003">
    <property type="protein sequence ID" value="PHH81077.1"/>
    <property type="molecule type" value="Genomic_DNA"/>
</dbReference>
<dbReference type="OrthoDB" id="4925061at2759"/>
<keyword evidence="6" id="KW-1185">Reference proteome</keyword>
<keyword evidence="1" id="KW-0800">Toxin</keyword>
<dbReference type="Gene3D" id="3.90.210.10">
    <property type="entry name" value="Heat-Labile Enterotoxin, subunit A"/>
    <property type="match status" value="1"/>
</dbReference>
<dbReference type="STRING" id="2004952.A0A2C5ZJ65"/>
<dbReference type="InterPro" id="IPR001144">
    <property type="entry name" value="Enterotoxin_A"/>
</dbReference>
<evidence type="ECO:0000256" key="1">
    <source>
        <dbReference type="ARBA" id="ARBA00022656"/>
    </source>
</evidence>
<dbReference type="Pfam" id="PF01375">
    <property type="entry name" value="Enterotoxin_a"/>
    <property type="match status" value="1"/>
</dbReference>
<evidence type="ECO:0000313" key="5">
    <source>
        <dbReference type="EMBL" id="PHH81077.1"/>
    </source>
</evidence>